<comment type="caution">
    <text evidence="1">The sequence shown here is derived from an EMBL/GenBank/DDBJ whole genome shotgun (WGS) entry which is preliminary data.</text>
</comment>
<evidence type="ECO:0008006" key="3">
    <source>
        <dbReference type="Google" id="ProtNLM"/>
    </source>
</evidence>
<dbReference type="InterPro" id="IPR016155">
    <property type="entry name" value="Mopterin_synth/thiamin_S_b"/>
</dbReference>
<proteinExistence type="predicted"/>
<accession>A0ABQ2JT67</accession>
<reference evidence="2" key="1">
    <citation type="journal article" date="2019" name="Int. J. Syst. Evol. Microbiol.">
        <title>The Global Catalogue of Microorganisms (GCM) 10K type strain sequencing project: providing services to taxonomists for standard genome sequencing and annotation.</title>
        <authorList>
            <consortium name="The Broad Institute Genomics Platform"/>
            <consortium name="The Broad Institute Genome Sequencing Center for Infectious Disease"/>
            <person name="Wu L."/>
            <person name="Ma J."/>
        </authorList>
    </citation>
    <scope>NUCLEOTIDE SEQUENCE [LARGE SCALE GENOMIC DNA]</scope>
    <source>
        <strain evidence="2">CGMCC 1.6784</strain>
    </source>
</reference>
<evidence type="ECO:0000313" key="1">
    <source>
        <dbReference type="EMBL" id="GGN53699.1"/>
    </source>
</evidence>
<sequence>MHARTGLLSSDEENALSVKLVFLGRLEDLAGGSSRTVPLEPSIDAVLDSLDPDLAKALRAPRVKLAVNGILLQDTDAPVLKEGDEIAFLPPVSGG</sequence>
<gene>
    <name evidence="1" type="ORF">GCM10011349_28540</name>
</gene>
<dbReference type="InterPro" id="IPR003749">
    <property type="entry name" value="ThiS/MoaD-like"/>
</dbReference>
<dbReference type="SUPFAM" id="SSF54285">
    <property type="entry name" value="MoaD/ThiS"/>
    <property type="match status" value="1"/>
</dbReference>
<organism evidence="1 2">
    <name type="scientific">Novosphingobium indicum</name>
    <dbReference type="NCBI Taxonomy" id="462949"/>
    <lineage>
        <taxon>Bacteria</taxon>
        <taxon>Pseudomonadati</taxon>
        <taxon>Pseudomonadota</taxon>
        <taxon>Alphaproteobacteria</taxon>
        <taxon>Sphingomonadales</taxon>
        <taxon>Sphingomonadaceae</taxon>
        <taxon>Novosphingobium</taxon>
    </lineage>
</organism>
<protein>
    <recommendedName>
        <fullName evidence="3">Molybdopterin synthase sulfur carrier subunit</fullName>
    </recommendedName>
</protein>
<dbReference type="InterPro" id="IPR012675">
    <property type="entry name" value="Beta-grasp_dom_sf"/>
</dbReference>
<evidence type="ECO:0000313" key="2">
    <source>
        <dbReference type="Proteomes" id="UP000605099"/>
    </source>
</evidence>
<dbReference type="Gene3D" id="3.10.20.30">
    <property type="match status" value="1"/>
</dbReference>
<keyword evidence="2" id="KW-1185">Reference proteome</keyword>
<dbReference type="EMBL" id="BMLK01000013">
    <property type="protein sequence ID" value="GGN53699.1"/>
    <property type="molecule type" value="Genomic_DNA"/>
</dbReference>
<name>A0ABQ2JT67_9SPHN</name>
<dbReference type="Pfam" id="PF02597">
    <property type="entry name" value="ThiS"/>
    <property type="match status" value="1"/>
</dbReference>
<dbReference type="CDD" id="cd00754">
    <property type="entry name" value="Ubl_MoaD"/>
    <property type="match status" value="1"/>
</dbReference>
<dbReference type="Proteomes" id="UP000605099">
    <property type="component" value="Unassembled WGS sequence"/>
</dbReference>